<evidence type="ECO:0000256" key="1">
    <source>
        <dbReference type="SAM" id="Phobius"/>
    </source>
</evidence>
<feature type="transmembrane region" description="Helical" evidence="1">
    <location>
        <begin position="20"/>
        <end position="43"/>
    </location>
</feature>
<proteinExistence type="predicted"/>
<dbReference type="InterPro" id="IPR022029">
    <property type="entry name" value="YoaR-like_PG-bd"/>
</dbReference>
<dbReference type="PANTHER" id="PTHR35788">
    <property type="entry name" value="EXPORTED PROTEIN-RELATED"/>
    <property type="match status" value="1"/>
</dbReference>
<accession>A0A2P2C690</accession>
<protein>
    <submittedName>
        <fullName evidence="3">VanW family protein</fullName>
    </submittedName>
</protein>
<sequence>MTIVSTTPPQPQRDDNGGRVVLVLVFGLALLFGGAYFSAYALAGDKLPRGTTVAGVEVGGHTATEAETLLREGLAEREAQPLAVTVGSKTVRVTPEEAGITVDYAASIEAAGGERGWSPLDLWDYWTGGSDLDPVVSVDEGRLGATLDRVQQRGGTAPVDATVRFVRGKVRTTPAQDGLGIDPDSAQDAFTAAFVGGEEQVELELEPMAPEIDDADVQTALDTFANPAVSGPVTLVFDTSPVKLTPVEFGRVLSMEPVDGALVPALDAPRLTKLVSKRTAAKGEPVDATVRLVNGRPKVVPAKPGVQYDEQDISEAFLDVVVRDPGERELKVKATVADAAFTTKDAKALGIRRKVSTFTTYYPYAEYRNINIGRAAELVNGTILKPGETFSLNDTVGERTRENGFTEGFIISNGIFAEDLGGGVSQMATTTFNAMFFAGLKDVEHKPHSFYIDRYPVGREATVAWGSVDLRFTNDTPYGILIQANVTPATPSAQGVVTVAMWSTKVWDITTTTSDRYAYTAPETRTLTTADCYPNTGYSGFQVDVTRYFRKVGESALDHKEVFHTVYTPSDTVICKPPKQSPSPTPDQ</sequence>
<reference evidence="3" key="1">
    <citation type="submission" date="2015-08" db="EMBL/GenBank/DDBJ databases">
        <authorList>
            <person name="Babu N.S."/>
            <person name="Beckwith C.J."/>
            <person name="Beseler K.G."/>
            <person name="Brison A."/>
            <person name="Carone J.V."/>
            <person name="Caskin T.P."/>
            <person name="Diamond M."/>
            <person name="Durham M.E."/>
            <person name="Foxe J.M."/>
            <person name="Go M."/>
            <person name="Henderson B.A."/>
            <person name="Jones I.B."/>
            <person name="McGettigan J.A."/>
            <person name="Micheletti S.J."/>
            <person name="Nasrallah M.E."/>
            <person name="Ortiz D."/>
            <person name="Piller C.R."/>
            <person name="Privatt S.R."/>
            <person name="Schneider S.L."/>
            <person name="Sharp S."/>
            <person name="Smith T.C."/>
            <person name="Stanton J.D."/>
            <person name="Ullery H.E."/>
            <person name="Wilson R.J."/>
            <person name="Serrano M.G."/>
            <person name="Buck G."/>
            <person name="Lee V."/>
            <person name="Wang Y."/>
            <person name="Carvalho R."/>
            <person name="Voegtly L."/>
            <person name="Shi R."/>
            <person name="Duckworth R."/>
            <person name="Johnson A."/>
            <person name="Loviza R."/>
            <person name="Walstead R."/>
            <person name="Shah Z."/>
            <person name="Kiflezghi M."/>
            <person name="Wade K."/>
            <person name="Ball S.L."/>
            <person name="Bradley K.W."/>
            <person name="Asai D.J."/>
            <person name="Bowman C.A."/>
            <person name="Russell D.A."/>
            <person name="Pope W.H."/>
            <person name="Jacobs-Sera D."/>
            <person name="Hendrix R.W."/>
            <person name="Hatfull G.F."/>
        </authorList>
    </citation>
    <scope>NUCLEOTIDE SEQUENCE</scope>
</reference>
<gene>
    <name evidence="3" type="ORF">NOCA2330021</name>
</gene>
<keyword evidence="1" id="KW-0472">Membrane</keyword>
<feature type="domain" description="YoaR-like putative peptidoglycan binding" evidence="2">
    <location>
        <begin position="92"/>
        <end position="199"/>
    </location>
</feature>
<dbReference type="EMBL" id="CZKA01000027">
    <property type="protein sequence ID" value="CUR56282.1"/>
    <property type="molecule type" value="Genomic_DNA"/>
</dbReference>
<name>A0A2P2C690_9ZZZZ</name>
<keyword evidence="1" id="KW-1133">Transmembrane helix</keyword>
<dbReference type="InterPro" id="IPR007391">
    <property type="entry name" value="Vancomycin_resist_VanW"/>
</dbReference>
<evidence type="ECO:0000259" key="2">
    <source>
        <dbReference type="Pfam" id="PF12229"/>
    </source>
</evidence>
<evidence type="ECO:0000313" key="3">
    <source>
        <dbReference type="EMBL" id="CUR56282.1"/>
    </source>
</evidence>
<dbReference type="Pfam" id="PF12229">
    <property type="entry name" value="PG_binding_4"/>
    <property type="match status" value="1"/>
</dbReference>
<organism evidence="3">
    <name type="scientific">metagenome</name>
    <dbReference type="NCBI Taxonomy" id="256318"/>
    <lineage>
        <taxon>unclassified sequences</taxon>
        <taxon>metagenomes</taxon>
    </lineage>
</organism>
<dbReference type="Pfam" id="PF04294">
    <property type="entry name" value="VanW"/>
    <property type="match status" value="1"/>
</dbReference>
<dbReference type="PANTHER" id="PTHR35788:SF1">
    <property type="entry name" value="EXPORTED PROTEIN"/>
    <property type="match status" value="1"/>
</dbReference>
<keyword evidence="1" id="KW-0812">Transmembrane</keyword>
<dbReference type="InterPro" id="IPR052913">
    <property type="entry name" value="Glycopeptide_resist_protein"/>
</dbReference>
<dbReference type="AlphaFoldDB" id="A0A2P2C690"/>